<keyword evidence="12 13" id="KW-0472">Membrane</keyword>
<dbReference type="SUPFAM" id="SSF47384">
    <property type="entry name" value="Homodimeric domain of signal transducing histidine kinase"/>
    <property type="match status" value="1"/>
</dbReference>
<evidence type="ECO:0000259" key="14">
    <source>
        <dbReference type="PROSITE" id="PS50109"/>
    </source>
</evidence>
<dbReference type="Pfam" id="PF03924">
    <property type="entry name" value="CHASE"/>
    <property type="match status" value="1"/>
</dbReference>
<dbReference type="InterPro" id="IPR000014">
    <property type="entry name" value="PAS"/>
</dbReference>
<comment type="subcellular location">
    <subcellularLocation>
        <location evidence="2">Membrane</location>
    </subcellularLocation>
</comment>
<evidence type="ECO:0000256" key="5">
    <source>
        <dbReference type="ARBA" id="ARBA00022679"/>
    </source>
</evidence>
<dbReference type="InterPro" id="IPR004358">
    <property type="entry name" value="Sig_transdc_His_kin-like_C"/>
</dbReference>
<dbReference type="EMBL" id="JANUGX010000016">
    <property type="protein sequence ID" value="MCS0590363.1"/>
    <property type="molecule type" value="Genomic_DNA"/>
</dbReference>
<comment type="caution">
    <text evidence="17">The sequence shown here is derived from an EMBL/GenBank/DDBJ whole genome shotgun (WGS) entry which is preliminary data.</text>
</comment>
<keyword evidence="11" id="KW-0902">Two-component regulatory system</keyword>
<keyword evidence="6 13" id="KW-0812">Transmembrane</keyword>
<evidence type="ECO:0000256" key="7">
    <source>
        <dbReference type="ARBA" id="ARBA00022741"/>
    </source>
</evidence>
<feature type="transmembrane region" description="Helical" evidence="13">
    <location>
        <begin position="325"/>
        <end position="346"/>
    </location>
</feature>
<dbReference type="Proteomes" id="UP001205560">
    <property type="component" value="Unassembled WGS sequence"/>
</dbReference>
<dbReference type="Gene3D" id="1.10.287.130">
    <property type="match status" value="1"/>
</dbReference>
<dbReference type="InterPro" id="IPR006189">
    <property type="entry name" value="CHASE_dom"/>
</dbReference>
<dbReference type="InterPro" id="IPR036890">
    <property type="entry name" value="HATPase_C_sf"/>
</dbReference>
<dbReference type="RefSeq" id="WP_258846142.1">
    <property type="nucleotide sequence ID" value="NZ_JANUGX010000016.1"/>
</dbReference>
<dbReference type="CDD" id="cd00130">
    <property type="entry name" value="PAS"/>
    <property type="match status" value="1"/>
</dbReference>
<accession>A0ABT2A829</accession>
<comment type="catalytic activity">
    <reaction evidence="1">
        <text>ATP + protein L-histidine = ADP + protein N-phospho-L-histidine.</text>
        <dbReference type="EC" id="2.7.13.3"/>
    </reaction>
</comment>
<sequence length="761" mass="83372">MPLSDRPADSAAAASSRSPAALPLLLAALVFLASLIVTWVVANKVERSAENELEASFNYRARDLTASVVRRMAVYEQVLQGTRGFLRGSVDISQGDFADYYALLRLNQSFPGIQALGIAAIVPPAQLGAHVSAMRAAGFAGYEVKPPGPRAFYTSITHIQPFGGSNLRAFGYDMFSEPVRRSAMEAARDTGNAVATGRVTLVQEGTRSAQPGFLVYVPVYRKGLPRVTVEERRAAIVGWVYAPFRMNNLMRGVGGEHATDLDVEIYDGHELAEDALLFRSPGARAPGSRAMFTHTDVIDTAGRTWTLSIRSSKQLEATLDKRPSLAIAATGIGLGLLLSLVVWLLASERRRALQLAGDMTLELRESRDRIDAERQRIRLILQNAYDAFLAIGPDGRVTDWNAQAAKLFGWSEEEALGREAVELFTAPEWRERWRGHFAAFTSRGECALLAGPSEIALADRHGRTLPVEIAVTALPSNGGYGAVAFVRDIRPRKAQEERERQRQQRLVEARTALERSQKLEAVGKLTGGVAHDFNNILHIISANVQLMMRNEESSRKRLLNIMDAVERGKKLTAQLLAFARRQPLHPSVVNPAQLIDRMDSLLHRAAGDAIEIRFELPATPWNTLVDPNQLENVLLNLVINARDAMNNQGHITIAIENVTIAPDSELGETGVKPNDYVKIAVTDTGSGMPPEVMERAFEPFFTTKPEGKGTGLGLSMAHGFVKQSGGHIRLASRPDEGTTVSIYLPRAQQETPDPLYIPTPH</sequence>
<evidence type="ECO:0000256" key="2">
    <source>
        <dbReference type="ARBA" id="ARBA00004370"/>
    </source>
</evidence>
<evidence type="ECO:0000313" key="18">
    <source>
        <dbReference type="Proteomes" id="UP001205560"/>
    </source>
</evidence>
<dbReference type="Gene3D" id="3.30.450.350">
    <property type="entry name" value="CHASE domain"/>
    <property type="match status" value="1"/>
</dbReference>
<dbReference type="Pfam" id="PF02518">
    <property type="entry name" value="HATPase_c"/>
    <property type="match status" value="1"/>
</dbReference>
<dbReference type="SUPFAM" id="SSF55874">
    <property type="entry name" value="ATPase domain of HSP90 chaperone/DNA topoisomerase II/histidine kinase"/>
    <property type="match status" value="1"/>
</dbReference>
<evidence type="ECO:0000256" key="9">
    <source>
        <dbReference type="ARBA" id="ARBA00022840"/>
    </source>
</evidence>
<evidence type="ECO:0000313" key="17">
    <source>
        <dbReference type="EMBL" id="MCS0590363.1"/>
    </source>
</evidence>
<dbReference type="NCBIfam" id="TIGR00229">
    <property type="entry name" value="sensory_box"/>
    <property type="match status" value="1"/>
</dbReference>
<dbReference type="Pfam" id="PF00512">
    <property type="entry name" value="HisKA"/>
    <property type="match status" value="1"/>
</dbReference>
<keyword evidence="8" id="KW-0418">Kinase</keyword>
<keyword evidence="4" id="KW-0597">Phosphoprotein</keyword>
<dbReference type="Gene3D" id="3.30.565.10">
    <property type="entry name" value="Histidine kinase-like ATPase, C-terminal domain"/>
    <property type="match status" value="1"/>
</dbReference>
<dbReference type="EC" id="2.7.13.3" evidence="3"/>
<evidence type="ECO:0000256" key="1">
    <source>
        <dbReference type="ARBA" id="ARBA00000085"/>
    </source>
</evidence>
<protein>
    <recommendedName>
        <fullName evidence="3">histidine kinase</fullName>
        <ecNumber evidence="3">2.7.13.3</ecNumber>
    </recommendedName>
</protein>
<reference evidence="17 18" key="1">
    <citation type="submission" date="2022-08" db="EMBL/GenBank/DDBJ databases">
        <title>Reclassification of Massilia species as members of the genera Telluria, Duganella, Pseudoduganella, Mokoshia gen. nov. and Zemynaea gen. nov. using orthogonal and non-orthogonal genome-based approaches.</title>
        <authorList>
            <person name="Bowman J.P."/>
        </authorList>
    </citation>
    <scope>NUCLEOTIDE SEQUENCE [LARGE SCALE GENOMIC DNA]</scope>
    <source>
        <strain evidence="17 18">LMG 28164</strain>
    </source>
</reference>
<dbReference type="SUPFAM" id="SSF55785">
    <property type="entry name" value="PYP-like sensor domain (PAS domain)"/>
    <property type="match status" value="1"/>
</dbReference>
<feature type="domain" description="Histidine kinase" evidence="14">
    <location>
        <begin position="528"/>
        <end position="748"/>
    </location>
</feature>
<keyword evidence="5" id="KW-0808">Transferase</keyword>
<dbReference type="PANTHER" id="PTHR43065:SF49">
    <property type="entry name" value="HISTIDINE KINASE"/>
    <property type="match status" value="1"/>
</dbReference>
<keyword evidence="18" id="KW-1185">Reference proteome</keyword>
<evidence type="ECO:0000256" key="8">
    <source>
        <dbReference type="ARBA" id="ARBA00022777"/>
    </source>
</evidence>
<dbReference type="PROSITE" id="PS50839">
    <property type="entry name" value="CHASE"/>
    <property type="match status" value="1"/>
</dbReference>
<keyword evidence="9" id="KW-0067">ATP-binding</keyword>
<keyword evidence="10 13" id="KW-1133">Transmembrane helix</keyword>
<evidence type="ECO:0000259" key="15">
    <source>
        <dbReference type="PROSITE" id="PS50112"/>
    </source>
</evidence>
<gene>
    <name evidence="17" type="ORF">NX782_14300</name>
</gene>
<dbReference type="PRINTS" id="PR00344">
    <property type="entry name" value="BCTRLSENSOR"/>
</dbReference>
<evidence type="ECO:0000256" key="11">
    <source>
        <dbReference type="ARBA" id="ARBA00023012"/>
    </source>
</evidence>
<proteinExistence type="predicted"/>
<evidence type="ECO:0000256" key="3">
    <source>
        <dbReference type="ARBA" id="ARBA00012438"/>
    </source>
</evidence>
<evidence type="ECO:0000256" key="10">
    <source>
        <dbReference type="ARBA" id="ARBA00022989"/>
    </source>
</evidence>
<evidence type="ECO:0000256" key="13">
    <source>
        <dbReference type="SAM" id="Phobius"/>
    </source>
</evidence>
<evidence type="ECO:0000256" key="6">
    <source>
        <dbReference type="ARBA" id="ARBA00022692"/>
    </source>
</evidence>
<dbReference type="PROSITE" id="PS50112">
    <property type="entry name" value="PAS"/>
    <property type="match status" value="1"/>
</dbReference>
<dbReference type="SMART" id="SM01079">
    <property type="entry name" value="CHASE"/>
    <property type="match status" value="1"/>
</dbReference>
<dbReference type="Gene3D" id="3.30.450.20">
    <property type="entry name" value="PAS domain"/>
    <property type="match status" value="1"/>
</dbReference>
<keyword evidence="7" id="KW-0547">Nucleotide-binding</keyword>
<dbReference type="SMART" id="SM00387">
    <property type="entry name" value="HATPase_c"/>
    <property type="match status" value="1"/>
</dbReference>
<dbReference type="InterPro" id="IPR036097">
    <property type="entry name" value="HisK_dim/P_sf"/>
</dbReference>
<dbReference type="InterPro" id="IPR035965">
    <property type="entry name" value="PAS-like_dom_sf"/>
</dbReference>
<dbReference type="InterPro" id="IPR013767">
    <property type="entry name" value="PAS_fold"/>
</dbReference>
<dbReference type="InterPro" id="IPR005467">
    <property type="entry name" value="His_kinase_dom"/>
</dbReference>
<feature type="domain" description="PAS" evidence="15">
    <location>
        <begin position="373"/>
        <end position="428"/>
    </location>
</feature>
<evidence type="ECO:0000256" key="12">
    <source>
        <dbReference type="ARBA" id="ARBA00023136"/>
    </source>
</evidence>
<dbReference type="SMART" id="SM00091">
    <property type="entry name" value="PAS"/>
    <property type="match status" value="1"/>
</dbReference>
<dbReference type="Pfam" id="PF00989">
    <property type="entry name" value="PAS"/>
    <property type="match status" value="1"/>
</dbReference>
<dbReference type="PROSITE" id="PS50109">
    <property type="entry name" value="HIS_KIN"/>
    <property type="match status" value="1"/>
</dbReference>
<evidence type="ECO:0000259" key="16">
    <source>
        <dbReference type="PROSITE" id="PS50839"/>
    </source>
</evidence>
<dbReference type="PANTHER" id="PTHR43065">
    <property type="entry name" value="SENSOR HISTIDINE KINASE"/>
    <property type="match status" value="1"/>
</dbReference>
<organism evidence="17 18">
    <name type="scientific">Massilia norwichensis</name>
    <dbReference type="NCBI Taxonomy" id="1442366"/>
    <lineage>
        <taxon>Bacteria</taxon>
        <taxon>Pseudomonadati</taxon>
        <taxon>Pseudomonadota</taxon>
        <taxon>Betaproteobacteria</taxon>
        <taxon>Burkholderiales</taxon>
        <taxon>Oxalobacteraceae</taxon>
        <taxon>Telluria group</taxon>
        <taxon>Massilia</taxon>
    </lineage>
</organism>
<dbReference type="InterPro" id="IPR003594">
    <property type="entry name" value="HATPase_dom"/>
</dbReference>
<dbReference type="CDD" id="cd00082">
    <property type="entry name" value="HisKA"/>
    <property type="match status" value="1"/>
</dbReference>
<evidence type="ECO:0000256" key="4">
    <source>
        <dbReference type="ARBA" id="ARBA00022553"/>
    </source>
</evidence>
<dbReference type="SMART" id="SM00388">
    <property type="entry name" value="HisKA"/>
    <property type="match status" value="1"/>
</dbReference>
<feature type="transmembrane region" description="Helical" evidence="13">
    <location>
        <begin position="20"/>
        <end position="42"/>
    </location>
</feature>
<dbReference type="InterPro" id="IPR003661">
    <property type="entry name" value="HisK_dim/P_dom"/>
</dbReference>
<feature type="domain" description="CHASE" evidence="16">
    <location>
        <begin position="153"/>
        <end position="308"/>
    </location>
</feature>
<dbReference type="InterPro" id="IPR042240">
    <property type="entry name" value="CHASE_sf"/>
</dbReference>
<name>A0ABT2A829_9BURK</name>